<evidence type="ECO:0000313" key="2">
    <source>
        <dbReference type="Proteomes" id="UP000789920"/>
    </source>
</evidence>
<evidence type="ECO:0000313" key="1">
    <source>
        <dbReference type="EMBL" id="CAG8716355.1"/>
    </source>
</evidence>
<organism evidence="1 2">
    <name type="scientific">Racocetra persica</name>
    <dbReference type="NCBI Taxonomy" id="160502"/>
    <lineage>
        <taxon>Eukaryota</taxon>
        <taxon>Fungi</taxon>
        <taxon>Fungi incertae sedis</taxon>
        <taxon>Mucoromycota</taxon>
        <taxon>Glomeromycotina</taxon>
        <taxon>Glomeromycetes</taxon>
        <taxon>Diversisporales</taxon>
        <taxon>Gigasporaceae</taxon>
        <taxon>Racocetra</taxon>
    </lineage>
</organism>
<dbReference type="Proteomes" id="UP000789920">
    <property type="component" value="Unassembled WGS sequence"/>
</dbReference>
<sequence>TNIRASTLLQYLLANVRVAYFWECIEEKEVSEKAIELSYKSLDPNSTTTILSNLWIWTTWYTKNNNNPVHCPITDII</sequence>
<keyword evidence="2" id="KW-1185">Reference proteome</keyword>
<comment type="caution">
    <text evidence="1">The sequence shown here is derived from an EMBL/GenBank/DDBJ whole genome shotgun (WGS) entry which is preliminary data.</text>
</comment>
<name>A0ACA9PNK1_9GLOM</name>
<protein>
    <submittedName>
        <fullName evidence="1">33551_t:CDS:1</fullName>
    </submittedName>
</protein>
<dbReference type="EMBL" id="CAJVQC010022066">
    <property type="protein sequence ID" value="CAG8716355.1"/>
    <property type="molecule type" value="Genomic_DNA"/>
</dbReference>
<feature type="non-terminal residue" evidence="1">
    <location>
        <position position="1"/>
    </location>
</feature>
<reference evidence="1" key="1">
    <citation type="submission" date="2021-06" db="EMBL/GenBank/DDBJ databases">
        <authorList>
            <person name="Kallberg Y."/>
            <person name="Tangrot J."/>
            <person name="Rosling A."/>
        </authorList>
    </citation>
    <scope>NUCLEOTIDE SEQUENCE</scope>
    <source>
        <strain evidence="1">MA461A</strain>
    </source>
</reference>
<gene>
    <name evidence="1" type="ORF">RPERSI_LOCUS10921</name>
</gene>
<accession>A0ACA9PNK1</accession>
<proteinExistence type="predicted"/>